<dbReference type="InterPro" id="IPR001041">
    <property type="entry name" value="2Fe-2S_ferredoxin-type"/>
</dbReference>
<organism evidence="4 5">
    <name type="scientific">Paraburkholderia caffeinilytica</name>
    <dbReference type="NCBI Taxonomy" id="1761016"/>
    <lineage>
        <taxon>Bacteria</taxon>
        <taxon>Pseudomonadati</taxon>
        <taxon>Pseudomonadota</taxon>
        <taxon>Betaproteobacteria</taxon>
        <taxon>Burkholderiales</taxon>
        <taxon>Burkholderiaceae</taxon>
        <taxon>Paraburkholderia</taxon>
    </lineage>
</organism>
<keyword evidence="5" id="KW-1185">Reference proteome</keyword>
<gene>
    <name evidence="4" type="ORF">GCM10011400_52060</name>
</gene>
<dbReference type="EMBL" id="BMHL01000010">
    <property type="protein sequence ID" value="GGC57979.1"/>
    <property type="molecule type" value="Genomic_DNA"/>
</dbReference>
<evidence type="ECO:0000313" key="4">
    <source>
        <dbReference type="EMBL" id="GGC57979.1"/>
    </source>
</evidence>
<protein>
    <recommendedName>
        <fullName evidence="3">2Fe-2S ferredoxin-type domain-containing protein</fullName>
    </recommendedName>
</protein>
<evidence type="ECO:0000256" key="1">
    <source>
        <dbReference type="ARBA" id="ARBA00023002"/>
    </source>
</evidence>
<reference evidence="5" key="1">
    <citation type="journal article" date="2019" name="Int. J. Syst. Evol. Microbiol.">
        <title>The Global Catalogue of Microorganisms (GCM) 10K type strain sequencing project: providing services to taxonomists for standard genome sequencing and annotation.</title>
        <authorList>
            <consortium name="The Broad Institute Genomics Platform"/>
            <consortium name="The Broad Institute Genome Sequencing Center for Infectious Disease"/>
            <person name="Wu L."/>
            <person name="Ma J."/>
        </authorList>
    </citation>
    <scope>NUCLEOTIDE SEQUENCE [LARGE SCALE GENOMIC DNA]</scope>
    <source>
        <strain evidence="5">CGMCC 1.15103</strain>
    </source>
</reference>
<keyword evidence="1" id="KW-0560">Oxidoreductase</keyword>
<dbReference type="InterPro" id="IPR042204">
    <property type="entry name" value="2Fe-2S-bd_N"/>
</dbReference>
<evidence type="ECO:0000259" key="3">
    <source>
        <dbReference type="PROSITE" id="PS51085"/>
    </source>
</evidence>
<dbReference type="Pfam" id="PF13510">
    <property type="entry name" value="Fer2_4"/>
    <property type="match status" value="1"/>
</dbReference>
<name>A0ABQ1N7S6_9BURK</name>
<proteinExistence type="predicted"/>
<sequence length="131" mass="12927">MTDANAARLHVTIDGRNVEVEAGTTVAAALAMAGGGGTRTSVSGQPRAALCGMGVCQECRVTIDGRAHALACQTLCREGQVVCSARAANNAANATNVSSSTNLSSGPSGANAANAANAPSTITPTIATDKR</sequence>
<feature type="region of interest" description="Disordered" evidence="2">
    <location>
        <begin position="93"/>
        <end position="131"/>
    </location>
</feature>
<dbReference type="Proteomes" id="UP000602004">
    <property type="component" value="Unassembled WGS sequence"/>
</dbReference>
<evidence type="ECO:0000256" key="2">
    <source>
        <dbReference type="SAM" id="MobiDB-lite"/>
    </source>
</evidence>
<dbReference type="Gene3D" id="3.10.20.440">
    <property type="entry name" value="2Fe-2S iron-sulphur cluster binding domain, sarcosine oxidase, alpha subunit, N-terminal domain"/>
    <property type="match status" value="1"/>
</dbReference>
<dbReference type="InterPro" id="IPR036010">
    <property type="entry name" value="2Fe-2S_ferredoxin-like_sf"/>
</dbReference>
<evidence type="ECO:0000313" key="5">
    <source>
        <dbReference type="Proteomes" id="UP000602004"/>
    </source>
</evidence>
<dbReference type="PROSITE" id="PS51085">
    <property type="entry name" value="2FE2S_FER_2"/>
    <property type="match status" value="1"/>
</dbReference>
<dbReference type="SUPFAM" id="SSF54292">
    <property type="entry name" value="2Fe-2S ferredoxin-like"/>
    <property type="match status" value="1"/>
</dbReference>
<feature type="domain" description="2Fe-2S ferredoxin-type" evidence="3">
    <location>
        <begin position="7"/>
        <end position="88"/>
    </location>
</feature>
<accession>A0ABQ1N7S6</accession>
<comment type="caution">
    <text evidence="4">The sequence shown here is derived from an EMBL/GenBank/DDBJ whole genome shotgun (WGS) entry which is preliminary data.</text>
</comment>